<dbReference type="GO" id="GO:0004144">
    <property type="term" value="F:diacylglycerol O-acyltransferase activity"/>
    <property type="evidence" value="ECO:0007669"/>
    <property type="project" value="UniProtKB-ARBA"/>
</dbReference>
<evidence type="ECO:0000256" key="2">
    <source>
        <dbReference type="ARBA" id="ARBA00005189"/>
    </source>
</evidence>
<evidence type="ECO:0000256" key="3">
    <source>
        <dbReference type="ARBA" id="ARBA00009010"/>
    </source>
</evidence>
<evidence type="ECO:0000256" key="4">
    <source>
        <dbReference type="ARBA" id="ARBA00022679"/>
    </source>
</evidence>
<dbReference type="GO" id="GO:0005789">
    <property type="term" value="C:endoplasmic reticulum membrane"/>
    <property type="evidence" value="ECO:0007669"/>
    <property type="project" value="UniProtKB-SubCell"/>
</dbReference>
<sequence length="485" mass="56733">MAQICCHRKVALQLIQNALDEARRDFKEVGKPLTLKMHDNQHESMLKGVFSDNSSQQSQKVEMAGIMNLLILLLVITNIKNIIMSYQQHGFVLSHVIQDYIRSGVYKVPENYETISAILTIPIFTAIAFWIEILASNQHTSRHLVFSLILLSQVCLLSFPIYVSYHNDSDLILGNLLVMLTISTSLKMISFHHVMHDVRGLVLRVMKAKKEGRKLEPSKTERTIFGVDEQLYEEALTYPKCLHLKHFMRYTFMPTYCFQLSFPLKEKRDWCLIFKRVVESLIALFLVVYLFYQHIVPVCEESVPYFEQGDYFRIMICVFNVSIPGSYIWVMLFYLVFHAWTNLLAECTRFADKRFYSDWWNAGNLNEYWRKWNHPIHNWLVRHVYYPLIRRGLSQNVSKLLTFMVSAAAHEYIVVGTFRVFNMIAFTFMLVNAPLMQIQRQLRNVVSKNTNNLMFWLGYTAIGQPTAILVCYYQTVKKMHAPPVA</sequence>
<evidence type="ECO:0000256" key="6">
    <source>
        <dbReference type="ARBA" id="ARBA00022824"/>
    </source>
</evidence>
<evidence type="ECO:0000256" key="5">
    <source>
        <dbReference type="ARBA" id="ARBA00022692"/>
    </source>
</evidence>
<proteinExistence type="inferred from homology"/>
<feature type="transmembrane region" description="Helical" evidence="12">
    <location>
        <begin position="273"/>
        <end position="292"/>
    </location>
</feature>
<name>A0A7S3CIE8_9SPIT</name>
<feature type="active site" evidence="11">
    <location>
        <position position="410"/>
    </location>
</feature>
<dbReference type="EMBL" id="HBIA01001972">
    <property type="protein sequence ID" value="CAE0229263.1"/>
    <property type="molecule type" value="Transcribed_RNA"/>
</dbReference>
<keyword evidence="9 10" id="KW-0012">Acyltransferase</keyword>
<feature type="transmembrane region" description="Helical" evidence="12">
    <location>
        <begin position="63"/>
        <end position="83"/>
    </location>
</feature>
<comment type="pathway">
    <text evidence="2">Lipid metabolism.</text>
</comment>
<evidence type="ECO:0000256" key="7">
    <source>
        <dbReference type="ARBA" id="ARBA00022989"/>
    </source>
</evidence>
<dbReference type="GO" id="GO:0019432">
    <property type="term" value="P:triglyceride biosynthetic process"/>
    <property type="evidence" value="ECO:0007669"/>
    <property type="project" value="TreeGrafter"/>
</dbReference>
<comment type="similarity">
    <text evidence="3 10">Belongs to the membrane-bound acyltransferase family. Sterol o-acyltransferase subfamily.</text>
</comment>
<dbReference type="PANTHER" id="PTHR10408:SF7">
    <property type="entry name" value="DIACYLGLYCEROL O-ACYLTRANSFERASE 1"/>
    <property type="match status" value="1"/>
</dbReference>
<dbReference type="PIRSF" id="PIRSF000439">
    <property type="entry name" value="Oat_ACAT_DAG_ARE"/>
    <property type="match status" value="1"/>
</dbReference>
<dbReference type="InterPro" id="IPR004299">
    <property type="entry name" value="MBOAT_fam"/>
</dbReference>
<dbReference type="PANTHER" id="PTHR10408">
    <property type="entry name" value="STEROL O-ACYLTRANSFERASE"/>
    <property type="match status" value="1"/>
</dbReference>
<evidence type="ECO:0000256" key="12">
    <source>
        <dbReference type="SAM" id="Phobius"/>
    </source>
</evidence>
<dbReference type="AlphaFoldDB" id="A0A7S3CIE8"/>
<feature type="transmembrane region" description="Helical" evidence="12">
    <location>
        <begin position="453"/>
        <end position="473"/>
    </location>
</feature>
<feature type="transmembrane region" description="Helical" evidence="12">
    <location>
        <begin position="312"/>
        <end position="337"/>
    </location>
</feature>
<evidence type="ECO:0000256" key="9">
    <source>
        <dbReference type="ARBA" id="ARBA00023315"/>
    </source>
</evidence>
<gene>
    <name evidence="13" type="ORF">SRAS04492_LOCUS1047</name>
</gene>
<keyword evidence="4 10" id="KW-0808">Transferase</keyword>
<evidence type="ECO:0000256" key="1">
    <source>
        <dbReference type="ARBA" id="ARBA00004477"/>
    </source>
</evidence>
<feature type="transmembrane region" description="Helical" evidence="12">
    <location>
        <begin position="115"/>
        <end position="135"/>
    </location>
</feature>
<evidence type="ECO:0000256" key="11">
    <source>
        <dbReference type="PIRSR" id="PIRSR000439-1"/>
    </source>
</evidence>
<evidence type="ECO:0000256" key="10">
    <source>
        <dbReference type="PIRNR" id="PIRNR000439"/>
    </source>
</evidence>
<dbReference type="InterPro" id="IPR014371">
    <property type="entry name" value="Oat_ACAT_DAG_ARE"/>
</dbReference>
<evidence type="ECO:0000256" key="8">
    <source>
        <dbReference type="ARBA" id="ARBA00023136"/>
    </source>
</evidence>
<keyword evidence="6 10" id="KW-0256">Endoplasmic reticulum</keyword>
<feature type="transmembrane region" description="Helical" evidence="12">
    <location>
        <begin position="412"/>
        <end position="433"/>
    </location>
</feature>
<feature type="transmembrane region" description="Helical" evidence="12">
    <location>
        <begin position="144"/>
        <end position="165"/>
    </location>
</feature>
<evidence type="ECO:0000313" key="13">
    <source>
        <dbReference type="EMBL" id="CAE0229263.1"/>
    </source>
</evidence>
<dbReference type="Pfam" id="PF03062">
    <property type="entry name" value="MBOAT"/>
    <property type="match status" value="1"/>
</dbReference>
<organism evidence="13">
    <name type="scientific">Strombidium rassoulzadegani</name>
    <dbReference type="NCBI Taxonomy" id="1082188"/>
    <lineage>
        <taxon>Eukaryota</taxon>
        <taxon>Sar</taxon>
        <taxon>Alveolata</taxon>
        <taxon>Ciliophora</taxon>
        <taxon>Intramacronucleata</taxon>
        <taxon>Spirotrichea</taxon>
        <taxon>Oligotrichia</taxon>
        <taxon>Strombidiidae</taxon>
        <taxon>Strombidium</taxon>
    </lineage>
</organism>
<reference evidence="13" key="1">
    <citation type="submission" date="2021-01" db="EMBL/GenBank/DDBJ databases">
        <authorList>
            <person name="Corre E."/>
            <person name="Pelletier E."/>
            <person name="Niang G."/>
            <person name="Scheremetjew M."/>
            <person name="Finn R."/>
            <person name="Kale V."/>
            <person name="Holt S."/>
            <person name="Cochrane G."/>
            <person name="Meng A."/>
            <person name="Brown T."/>
            <person name="Cohen L."/>
        </authorList>
    </citation>
    <scope>NUCLEOTIDE SEQUENCE</scope>
    <source>
        <strain evidence="13">Ras09</strain>
    </source>
</reference>
<protein>
    <recommendedName>
        <fullName evidence="10">O-acyltransferase</fullName>
    </recommendedName>
</protein>
<keyword evidence="5 12" id="KW-0812">Transmembrane</keyword>
<keyword evidence="7 12" id="KW-1133">Transmembrane helix</keyword>
<feature type="transmembrane region" description="Helical" evidence="12">
    <location>
        <begin position="171"/>
        <end position="189"/>
    </location>
</feature>
<accession>A0A7S3CIE8</accession>
<keyword evidence="8 10" id="KW-0472">Membrane</keyword>
<comment type="subcellular location">
    <subcellularLocation>
        <location evidence="1 10">Endoplasmic reticulum membrane</location>
        <topology evidence="1 10">Multi-pass membrane protein</topology>
    </subcellularLocation>
</comment>